<dbReference type="CDD" id="cd03408">
    <property type="entry name" value="SPFH_like_u1"/>
    <property type="match status" value="1"/>
</dbReference>
<gene>
    <name evidence="5" type="ORF">HFM93_12455</name>
</gene>
<dbReference type="Pfam" id="PF13240">
    <property type="entry name" value="Zn_Ribbon_1"/>
    <property type="match status" value="1"/>
</dbReference>
<dbReference type="EMBL" id="JAAWUZ010000057">
    <property type="protein sequence ID" value="NSG31058.1"/>
    <property type="molecule type" value="Genomic_DNA"/>
</dbReference>
<dbReference type="Pfam" id="PF12773">
    <property type="entry name" value="DZR"/>
    <property type="match status" value="1"/>
</dbReference>
<evidence type="ECO:0000313" key="6">
    <source>
        <dbReference type="Proteomes" id="UP000821846"/>
    </source>
</evidence>
<feature type="domain" description="Zinc-ribbon" evidence="3">
    <location>
        <begin position="408"/>
        <end position="429"/>
    </location>
</feature>
<name>A0ABX2H1L3_9FIRM</name>
<keyword evidence="6" id="KW-1185">Reference proteome</keyword>
<feature type="domain" description="DZANK-type" evidence="2">
    <location>
        <begin position="439"/>
        <end position="481"/>
    </location>
</feature>
<dbReference type="Proteomes" id="UP000821846">
    <property type="component" value="Unassembled WGS sequence"/>
</dbReference>
<dbReference type="InterPro" id="IPR026870">
    <property type="entry name" value="Zinc_ribbon_dom"/>
</dbReference>
<dbReference type="InterPro" id="IPR025874">
    <property type="entry name" value="DZR"/>
</dbReference>
<comment type="caution">
    <text evidence="5">The sequence shown here is derived from an EMBL/GenBank/DDBJ whole genome shotgun (WGS) entry which is preliminary data.</text>
</comment>
<reference evidence="5 6" key="1">
    <citation type="journal article" date="2020" name="Cell Host Microbe">
        <title>Functional and Genomic Variation between Human-Derived Isolates of Lachnospiraceae Reveals Inter- and Intra-Species Diversity.</title>
        <authorList>
            <person name="Sorbara M.T."/>
            <person name="Littmann E.R."/>
            <person name="Fontana E."/>
            <person name="Moody T.U."/>
            <person name="Kohout C.E."/>
            <person name="Gjonbalaj M."/>
            <person name="Eaton V."/>
            <person name="Seok R."/>
            <person name="Leiner I.M."/>
            <person name="Pamer E.G."/>
        </authorList>
    </citation>
    <scope>NUCLEOTIDE SEQUENCE [LARGE SCALE GENOMIC DNA]</scope>
    <source>
        <strain evidence="5 6">MSK.14.16</strain>
    </source>
</reference>
<evidence type="ECO:0000259" key="2">
    <source>
        <dbReference type="Pfam" id="PF12773"/>
    </source>
</evidence>
<dbReference type="InterPro" id="IPR033880">
    <property type="entry name" value="SPFH_YdjI"/>
</dbReference>
<evidence type="ECO:0000256" key="1">
    <source>
        <dbReference type="SAM" id="Coils"/>
    </source>
</evidence>
<accession>A0ABX2H1L3</accession>
<dbReference type="PANTHER" id="PTHR37826:SF2">
    <property type="entry name" value="ZINC-RIBBON DOMAIN-CONTAINING PROTEIN"/>
    <property type="match status" value="1"/>
</dbReference>
<evidence type="ECO:0000313" key="5">
    <source>
        <dbReference type="EMBL" id="NSG31058.1"/>
    </source>
</evidence>
<organism evidence="5 6">
    <name type="scientific">Faecalicatena fissicatena</name>
    <dbReference type="NCBI Taxonomy" id="290055"/>
    <lineage>
        <taxon>Bacteria</taxon>
        <taxon>Bacillati</taxon>
        <taxon>Bacillota</taxon>
        <taxon>Clostridia</taxon>
        <taxon>Lachnospirales</taxon>
        <taxon>Lachnospiraceae</taxon>
        <taxon>Faecalicatena</taxon>
    </lineage>
</organism>
<evidence type="ECO:0000259" key="3">
    <source>
        <dbReference type="Pfam" id="PF13240"/>
    </source>
</evidence>
<proteinExistence type="predicted"/>
<dbReference type="RefSeq" id="WP_173867087.1">
    <property type="nucleotide sequence ID" value="NZ_JAAWUU010000092.1"/>
</dbReference>
<feature type="coiled-coil region" evidence="1">
    <location>
        <begin position="285"/>
        <end position="312"/>
    </location>
</feature>
<evidence type="ECO:0000259" key="4">
    <source>
        <dbReference type="Pfam" id="PF13421"/>
    </source>
</evidence>
<dbReference type="PANTHER" id="PTHR37826">
    <property type="entry name" value="FLOTILLIN BAND_7_5 DOMAIN PROTEIN"/>
    <property type="match status" value="1"/>
</dbReference>
<feature type="domain" description="SPFH" evidence="4">
    <location>
        <begin position="18"/>
        <end position="224"/>
    </location>
</feature>
<dbReference type="Pfam" id="PF13421">
    <property type="entry name" value="Band_7_1"/>
    <property type="match status" value="1"/>
</dbReference>
<keyword evidence="1" id="KW-0175">Coiled coil</keyword>
<sequence length="485" mass="52386">MALSELIKYEGDNSTFIWKYPHEDFNNMTELVVHESQEAIFFANGQAADTFGPGRYKLDAENIPILTKLINKVTGVSVFHCEVYFINKAVQMAVKWGTDSKVRFVEPTLGVPVELGASGEMNLAVFDGKKMLKKLVGTMKGVSWGTEGADFTKSLQTSFRPLISTAVKSNLSAVIKQQNIDIVEVDEHLSELSECLRAKIVPGFEEYGLTIPQFFLMNIVLPESDSNFKRLRDLHTIGLQKRMAVAEAEVRTSQAQSKASYMTAEAEAEAQIKVAQRGAILEGQTTETEIARREAERKLIQAQAEAQAAQMAGIAEAAVMQAKGYNQKDVLQAEVQKAYAEGIGNMGPDISTGGGSAMSDMLGLGVSMAAMGAMAPQVGKMMKGLNFGNMNSAQTAGGEGQSAQTTQCPKCGNSIPMNAKFCLECGTKIETLAENEMICPNCGKKTPKGKFCMECGQPLANRCPNCGTEVPQGGKFCLECGTKLI</sequence>
<protein>
    <submittedName>
        <fullName evidence="5">Zinc-ribbon domain-containing protein</fullName>
    </submittedName>
</protein>